<evidence type="ECO:0000259" key="13">
    <source>
        <dbReference type="Pfam" id="PF13731"/>
    </source>
</evidence>
<dbReference type="Pfam" id="PF13731">
    <property type="entry name" value="WxL"/>
    <property type="match status" value="1"/>
</dbReference>
<evidence type="ECO:0000256" key="7">
    <source>
        <dbReference type="ARBA" id="ARBA00022989"/>
    </source>
</evidence>
<dbReference type="SUPFAM" id="SSF52058">
    <property type="entry name" value="L domain-like"/>
    <property type="match status" value="2"/>
</dbReference>
<keyword evidence="6" id="KW-0677">Repeat</keyword>
<evidence type="ECO:0000256" key="4">
    <source>
        <dbReference type="ARBA" id="ARBA00022692"/>
    </source>
</evidence>
<dbReference type="FunFam" id="3.80.10.10:FF:000041">
    <property type="entry name" value="LRR receptor-like serine/threonine-protein kinase ERECTA"/>
    <property type="match status" value="1"/>
</dbReference>
<keyword evidence="7" id="KW-1133">Transmembrane helix</keyword>
<evidence type="ECO:0000256" key="3">
    <source>
        <dbReference type="ARBA" id="ARBA00022614"/>
    </source>
</evidence>
<keyword evidence="3" id="KW-0433">Leucine-rich repeat</keyword>
<evidence type="ECO:0000256" key="5">
    <source>
        <dbReference type="ARBA" id="ARBA00022729"/>
    </source>
</evidence>
<dbReference type="Gene3D" id="3.80.10.10">
    <property type="entry name" value="Ribonuclease Inhibitor"/>
    <property type="match status" value="2"/>
</dbReference>
<keyword evidence="10" id="KW-0325">Glycoprotein</keyword>
<evidence type="ECO:0000256" key="11">
    <source>
        <dbReference type="ARBA" id="ARBA00037847"/>
    </source>
</evidence>
<comment type="subcellular location">
    <subcellularLocation>
        <location evidence="1">Cell membrane</location>
    </subcellularLocation>
    <subcellularLocation>
        <location evidence="11">Endomembrane system</location>
        <topology evidence="11">Single-pass membrane protein</topology>
    </subcellularLocation>
</comment>
<evidence type="ECO:0000256" key="8">
    <source>
        <dbReference type="ARBA" id="ARBA00023136"/>
    </source>
</evidence>
<dbReference type="PANTHER" id="PTHR48052">
    <property type="entry name" value="UNNAMED PRODUCT"/>
    <property type="match status" value="1"/>
</dbReference>
<dbReference type="AlphaFoldDB" id="A0A7X0Z873"/>
<keyword evidence="4" id="KW-0812">Transmembrane</keyword>
<name>A0A7X0Z873_9LIST</name>
<feature type="domain" description="WxL" evidence="13">
    <location>
        <begin position="741"/>
        <end position="820"/>
    </location>
</feature>
<dbReference type="EMBL" id="JAARYD010000007">
    <property type="protein sequence ID" value="MBC2177829.1"/>
    <property type="molecule type" value="Genomic_DNA"/>
</dbReference>
<evidence type="ECO:0000313" key="14">
    <source>
        <dbReference type="EMBL" id="MBC2177750.1"/>
    </source>
</evidence>
<dbReference type="RefSeq" id="WP_185549309.1">
    <property type="nucleotide sequence ID" value="NZ_JAARYD010000007.1"/>
</dbReference>
<gene>
    <name evidence="14" type="ORF">HCB27_14040</name>
    <name evidence="15" type="ORF">HCB27_14455</name>
</gene>
<evidence type="ECO:0000313" key="16">
    <source>
        <dbReference type="Proteomes" id="UP000541735"/>
    </source>
</evidence>
<protein>
    <recommendedName>
        <fullName evidence="13">WxL domain-containing protein</fullName>
    </recommendedName>
</protein>
<dbReference type="InterPro" id="IPR027994">
    <property type="entry name" value="WxL_dom"/>
</dbReference>
<dbReference type="Proteomes" id="UP000541735">
    <property type="component" value="Unassembled WGS sequence"/>
</dbReference>
<dbReference type="GO" id="GO:0012505">
    <property type="term" value="C:endomembrane system"/>
    <property type="evidence" value="ECO:0007669"/>
    <property type="project" value="UniProtKB-SubCell"/>
</dbReference>
<sequence length="891" mass="96972">MLKKIMATSIIFVLLPIGSLTPVVASTWNTEAPKEERTEIVTDTTTEIQDISKQNIKSKVKSGTNLKAIKIDTDIVASSDLGDQAWLVNEVKRQVPSKTVGVDLTFGDLKTITVISLNTKGLTGSIPPEIKYFSNLVILNLYNNNLTGSIPTEIGSLSKLEQMSIQNNLLTGTIPKELGNLTSLRSECNLANNQLTGTIPEEIGKLTNFTGALNFCDNELTGAIPASFSNLVQMSSLQLQNTQLTGLFPVALMQSTALTELNVSYTQLISPTLIPSKGNFTQTISNDQLEVSMKSVVYNTANDTTFQPFSSSSRTRSDFKLVNRQAPGVDVPFYDTHTVQIFDHAQNKVVYDGLITSGVSLDLTADTNRFTFYLDGATQNSAAIADVDILSNVVQEADFDNQSWLIDEIEKQIPGKKIGTTLTFEDLKQITSIRISGVPTTGYIPDGMGYLTELRSLFLVNMQLTGTIPESITTLGHLTELNLNGNNIHGALPDAIGNLTNLVNISIAGNALTGEIPTSIGNLDQLITLSLSNNELSGGLPSSIGGLPSLINLVLHDNQFSKEIPSEIGELSQLQALFLNNNQFSGRIPASLGQLDTLQTLTLENNALIGMVPVEILNIGYLTLMDNQVTYDSATIPGVLVNNGSYPRYTDTFLMNSQLAGAHAITSDATLIRPFDPRADTYFNLYYTNDGTTRQELLNAHTITIIDTSTDQIVYEGVMDSGVAFTQEGSTTYRVVLDQAPENSNNTMDITLQQNKLALTSIPDVIDFGTKKIASTTESYQRADVNWRIEVEDTRKNKQDWQLTAKMIAPMTGTNGQVLSEGLIYKDGVGSETPLSQQALAVYTHHPADNSPDKTTITWEEDRGVLLKVKAGEAYAQEYQGQVEWSLVDAP</sequence>
<evidence type="ECO:0000256" key="12">
    <source>
        <dbReference type="SAM" id="SignalP"/>
    </source>
</evidence>
<dbReference type="FunFam" id="3.80.10.10:FF:000095">
    <property type="entry name" value="LRR receptor-like serine/threonine-protein kinase GSO1"/>
    <property type="match status" value="1"/>
</dbReference>
<feature type="chain" id="PRO_5033918947" description="WxL domain-containing protein" evidence="12">
    <location>
        <begin position="26"/>
        <end position="891"/>
    </location>
</feature>
<organism evidence="14 16">
    <name type="scientific">Listeria booriae</name>
    <dbReference type="NCBI Taxonomy" id="1552123"/>
    <lineage>
        <taxon>Bacteria</taxon>
        <taxon>Bacillati</taxon>
        <taxon>Bacillota</taxon>
        <taxon>Bacilli</taxon>
        <taxon>Bacillales</taxon>
        <taxon>Listeriaceae</taxon>
        <taxon>Listeria</taxon>
    </lineage>
</organism>
<dbReference type="PANTHER" id="PTHR48052:SF66">
    <property type="entry name" value="OS02G0610000 PROTEIN"/>
    <property type="match status" value="1"/>
</dbReference>
<evidence type="ECO:0000256" key="10">
    <source>
        <dbReference type="ARBA" id="ARBA00023180"/>
    </source>
</evidence>
<evidence type="ECO:0000256" key="1">
    <source>
        <dbReference type="ARBA" id="ARBA00004236"/>
    </source>
</evidence>
<keyword evidence="9" id="KW-0675">Receptor</keyword>
<proteinExistence type="predicted"/>
<keyword evidence="5 12" id="KW-0732">Signal</keyword>
<reference evidence="14 16" key="1">
    <citation type="submission" date="2020-03" db="EMBL/GenBank/DDBJ databases">
        <title>Soil Listeria distribution.</title>
        <authorList>
            <person name="Liao J."/>
            <person name="Wiedmann M."/>
        </authorList>
    </citation>
    <scope>NUCLEOTIDE SEQUENCE [LARGE SCALE GENOMIC DNA]</scope>
    <source>
        <strain evidence="14 16">FSL L7-0259</strain>
    </source>
</reference>
<dbReference type="InterPro" id="IPR001611">
    <property type="entry name" value="Leu-rich_rpt"/>
</dbReference>
<dbReference type="GO" id="GO:0005886">
    <property type="term" value="C:plasma membrane"/>
    <property type="evidence" value="ECO:0007669"/>
    <property type="project" value="UniProtKB-SubCell"/>
</dbReference>
<comment type="caution">
    <text evidence="14">The sequence shown here is derived from an EMBL/GenBank/DDBJ whole genome shotgun (WGS) entry which is preliminary data.</text>
</comment>
<evidence type="ECO:0000256" key="9">
    <source>
        <dbReference type="ARBA" id="ARBA00023170"/>
    </source>
</evidence>
<dbReference type="EMBL" id="JAARYD010000007">
    <property type="protein sequence ID" value="MBC2177750.1"/>
    <property type="molecule type" value="Genomic_DNA"/>
</dbReference>
<feature type="signal peptide" evidence="12">
    <location>
        <begin position="1"/>
        <end position="25"/>
    </location>
</feature>
<keyword evidence="2" id="KW-1003">Cell membrane</keyword>
<evidence type="ECO:0000313" key="15">
    <source>
        <dbReference type="EMBL" id="MBC2177829.1"/>
    </source>
</evidence>
<keyword evidence="8" id="KW-0472">Membrane</keyword>
<evidence type="ECO:0000256" key="6">
    <source>
        <dbReference type="ARBA" id="ARBA00022737"/>
    </source>
</evidence>
<dbReference type="InterPro" id="IPR003591">
    <property type="entry name" value="Leu-rich_rpt_typical-subtyp"/>
</dbReference>
<evidence type="ECO:0000256" key="2">
    <source>
        <dbReference type="ARBA" id="ARBA00022475"/>
    </source>
</evidence>
<dbReference type="SMART" id="SM00369">
    <property type="entry name" value="LRR_TYP"/>
    <property type="match status" value="5"/>
</dbReference>
<dbReference type="InterPro" id="IPR032675">
    <property type="entry name" value="LRR_dom_sf"/>
</dbReference>
<accession>A0A7X0Z873</accession>
<dbReference type="Pfam" id="PF00560">
    <property type="entry name" value="LRR_1"/>
    <property type="match status" value="7"/>
</dbReference>